<organism evidence="1">
    <name type="scientific">hydrocarbon metagenome</name>
    <dbReference type="NCBI Taxonomy" id="938273"/>
    <lineage>
        <taxon>unclassified sequences</taxon>
        <taxon>metagenomes</taxon>
        <taxon>ecological metagenomes</taxon>
    </lineage>
</organism>
<protein>
    <submittedName>
        <fullName evidence="1">Uncharacterized protein</fullName>
    </submittedName>
</protein>
<accession>A0A0W8EAY1</accession>
<dbReference type="EMBL" id="LNQE01001794">
    <property type="protein sequence ID" value="KUG05617.1"/>
    <property type="molecule type" value="Genomic_DNA"/>
</dbReference>
<dbReference type="AlphaFoldDB" id="A0A0W8EAY1"/>
<proteinExistence type="predicted"/>
<name>A0A0W8EAY1_9ZZZZ</name>
<reference evidence="1" key="1">
    <citation type="journal article" date="2015" name="Proc. Natl. Acad. Sci. U.S.A.">
        <title>Networks of energetic and metabolic interactions define dynamics in microbial communities.</title>
        <authorList>
            <person name="Embree M."/>
            <person name="Liu J.K."/>
            <person name="Al-Bassam M.M."/>
            <person name="Zengler K."/>
        </authorList>
    </citation>
    <scope>NUCLEOTIDE SEQUENCE</scope>
</reference>
<evidence type="ECO:0000313" key="1">
    <source>
        <dbReference type="EMBL" id="KUG05617.1"/>
    </source>
</evidence>
<sequence length="56" mass="6468">MTVTCRVPSRTHPGIVRSEQSLSCIPPHEFLQYVEKECGNRFRKTEKITECSSRNT</sequence>
<gene>
    <name evidence="1" type="ORF">ASZ90_016949</name>
</gene>
<comment type="caution">
    <text evidence="1">The sequence shown here is derived from an EMBL/GenBank/DDBJ whole genome shotgun (WGS) entry which is preliminary data.</text>
</comment>